<evidence type="ECO:0000256" key="1">
    <source>
        <dbReference type="SAM" id="MobiDB-lite"/>
    </source>
</evidence>
<accession>A4S7J2</accession>
<keyword evidence="3" id="KW-1185">Reference proteome</keyword>
<dbReference type="Proteomes" id="UP000001568">
    <property type="component" value="Chromosome 14"/>
</dbReference>
<organism evidence="2 3">
    <name type="scientific">Ostreococcus lucimarinus (strain CCE9901)</name>
    <dbReference type="NCBI Taxonomy" id="436017"/>
    <lineage>
        <taxon>Eukaryota</taxon>
        <taxon>Viridiplantae</taxon>
        <taxon>Chlorophyta</taxon>
        <taxon>Mamiellophyceae</taxon>
        <taxon>Mamiellales</taxon>
        <taxon>Bathycoccaceae</taxon>
        <taxon>Ostreococcus</taxon>
    </lineage>
</organism>
<feature type="region of interest" description="Disordered" evidence="1">
    <location>
        <begin position="1"/>
        <end position="31"/>
    </location>
</feature>
<evidence type="ECO:0000313" key="3">
    <source>
        <dbReference type="Proteomes" id="UP000001568"/>
    </source>
</evidence>
<dbReference type="AlphaFoldDB" id="A4S7J2"/>
<dbReference type="Gramene" id="ABO99754">
    <property type="protein sequence ID" value="ABO99754"/>
    <property type="gene ID" value="OSTLU_27509"/>
</dbReference>
<dbReference type="KEGG" id="olu:OSTLU_27509"/>
<dbReference type="GeneID" id="5005592"/>
<name>A4S7J2_OSTLU</name>
<gene>
    <name evidence="2" type="ORF">OSTLU_27509</name>
</gene>
<reference evidence="2 3" key="1">
    <citation type="journal article" date="2007" name="Proc. Natl. Acad. Sci. U.S.A.">
        <title>The tiny eukaryote Ostreococcus provides genomic insights into the paradox of plankton speciation.</title>
        <authorList>
            <person name="Palenik B."/>
            <person name="Grimwood J."/>
            <person name="Aerts A."/>
            <person name="Rouze P."/>
            <person name="Salamov A."/>
            <person name="Putnam N."/>
            <person name="Dupont C."/>
            <person name="Jorgensen R."/>
            <person name="Derelle E."/>
            <person name="Rombauts S."/>
            <person name="Zhou K."/>
            <person name="Otillar R."/>
            <person name="Merchant S.S."/>
            <person name="Podell S."/>
            <person name="Gaasterland T."/>
            <person name="Napoli C."/>
            <person name="Gendler K."/>
            <person name="Manuell A."/>
            <person name="Tai V."/>
            <person name="Vallon O."/>
            <person name="Piganeau G."/>
            <person name="Jancek S."/>
            <person name="Heijde M."/>
            <person name="Jabbari K."/>
            <person name="Bowler C."/>
            <person name="Lohr M."/>
            <person name="Robbens S."/>
            <person name="Werner G."/>
            <person name="Dubchak I."/>
            <person name="Pazour G.J."/>
            <person name="Ren Q."/>
            <person name="Paulsen I."/>
            <person name="Delwiche C."/>
            <person name="Schmutz J."/>
            <person name="Rokhsar D."/>
            <person name="Van de Peer Y."/>
            <person name="Moreau H."/>
            <person name="Grigoriev I.V."/>
        </authorList>
    </citation>
    <scope>NUCLEOTIDE SEQUENCE [LARGE SCALE GENOMIC DNA]</scope>
    <source>
        <strain evidence="2 3">CCE9901</strain>
    </source>
</reference>
<sequence length="101" mass="11529">MEMVATRETKARDERGDGSREARAPTDERETQLLESLQERLRKANDERDSIIYLVRKIQGKSPDGDQVKTELTEEEIDELTERLALASESKSLLKKIGLGR</sequence>
<dbReference type="HOGENOM" id="CLU_2296404_0_0_1"/>
<protein>
    <submittedName>
        <fullName evidence="2">Uncharacterized protein</fullName>
    </submittedName>
</protein>
<dbReference type="EMBL" id="CP000594">
    <property type="protein sequence ID" value="ABO99754.1"/>
    <property type="molecule type" value="Genomic_DNA"/>
</dbReference>
<evidence type="ECO:0000313" key="2">
    <source>
        <dbReference type="EMBL" id="ABO99754.1"/>
    </source>
</evidence>
<dbReference type="RefSeq" id="XP_001421461.1">
    <property type="nucleotide sequence ID" value="XM_001421424.1"/>
</dbReference>
<proteinExistence type="predicted"/>